<evidence type="ECO:0000256" key="4">
    <source>
        <dbReference type="ARBA" id="ARBA00022993"/>
    </source>
</evidence>
<keyword evidence="5" id="KW-0342">GTP-binding</keyword>
<evidence type="ECO:0000256" key="5">
    <source>
        <dbReference type="ARBA" id="ARBA00023134"/>
    </source>
</evidence>
<keyword evidence="3" id="KW-0418">Kinase</keyword>
<dbReference type="InterPro" id="IPR007164">
    <property type="entry name" value="GTP-dep_dephospho-CoA_kin"/>
</dbReference>
<dbReference type="KEGG" id="mcn:Mcup_0069"/>
<reference evidence="6 7" key="1">
    <citation type="journal article" date="2011" name="J. Bacteriol.">
        <title>Complete genome sequence of Metallosphaera cuprina, a metal sulfide-oxidizing archaeon from a hot spring.</title>
        <authorList>
            <person name="Liu L.J."/>
            <person name="You X.Y."/>
            <person name="Zheng H."/>
            <person name="Wang S."/>
            <person name="Jiang C.Y."/>
            <person name="Liu S.J."/>
        </authorList>
    </citation>
    <scope>NUCLEOTIDE SEQUENCE [LARGE SCALE GENOMIC DNA]</scope>
    <source>
        <strain evidence="6 7">Ar-4</strain>
    </source>
</reference>
<sequence>MTPFLSIIDGKTKRNKTLDHRETEFRVINEPGILRLSVMSKIKSIMENSKPTSLFVDGEDDMMVIPVIMYGKDGDLIIYGQPNAGAVCLENWSGSRWRVRDILSKFTVEPC</sequence>
<organism evidence="6 7">
    <name type="scientific">Metallosphaera cuprina (strain Ar-4)</name>
    <dbReference type="NCBI Taxonomy" id="1006006"/>
    <lineage>
        <taxon>Archaea</taxon>
        <taxon>Thermoproteota</taxon>
        <taxon>Thermoprotei</taxon>
        <taxon>Sulfolobales</taxon>
        <taxon>Sulfolobaceae</taxon>
        <taxon>Metallosphaera</taxon>
    </lineage>
</organism>
<keyword evidence="2" id="KW-0547">Nucleotide-binding</keyword>
<name>F4FXY1_METCR</name>
<accession>F4FXY1</accession>
<evidence type="ECO:0008006" key="8">
    <source>
        <dbReference type="Google" id="ProtNLM"/>
    </source>
</evidence>
<dbReference type="GO" id="GO:0005525">
    <property type="term" value="F:GTP binding"/>
    <property type="evidence" value="ECO:0007669"/>
    <property type="project" value="UniProtKB-KW"/>
</dbReference>
<protein>
    <recommendedName>
        <fullName evidence="8">DPCK</fullName>
    </recommendedName>
</protein>
<dbReference type="PANTHER" id="PTHR40732:SF1">
    <property type="entry name" value="GTP-DEPENDENT DEPHOSPHO-COA KINASE"/>
    <property type="match status" value="1"/>
</dbReference>
<gene>
    <name evidence="6" type="ordered locus">Mcup_0069</name>
</gene>
<dbReference type="PANTHER" id="PTHR40732">
    <property type="entry name" value="UPF0218 PROTEIN TK1697"/>
    <property type="match status" value="1"/>
</dbReference>
<dbReference type="HOGENOM" id="CLU_2152602_0_0_2"/>
<keyword evidence="4" id="KW-0173">Coenzyme A biosynthesis</keyword>
<dbReference type="EMBL" id="CP002656">
    <property type="protein sequence ID" value="AEB94179.1"/>
    <property type="molecule type" value="Genomic_DNA"/>
</dbReference>
<proteinExistence type="predicted"/>
<dbReference type="GO" id="GO:0016301">
    <property type="term" value="F:kinase activity"/>
    <property type="evidence" value="ECO:0007669"/>
    <property type="project" value="UniProtKB-KW"/>
</dbReference>
<evidence type="ECO:0000313" key="6">
    <source>
        <dbReference type="EMBL" id="AEB94179.1"/>
    </source>
</evidence>
<dbReference type="GO" id="GO:0015937">
    <property type="term" value="P:coenzyme A biosynthetic process"/>
    <property type="evidence" value="ECO:0007669"/>
    <property type="project" value="UniProtKB-KW"/>
</dbReference>
<evidence type="ECO:0000256" key="1">
    <source>
        <dbReference type="ARBA" id="ARBA00022679"/>
    </source>
</evidence>
<evidence type="ECO:0000256" key="2">
    <source>
        <dbReference type="ARBA" id="ARBA00022741"/>
    </source>
</evidence>
<dbReference type="Proteomes" id="UP000007812">
    <property type="component" value="Chromosome"/>
</dbReference>
<evidence type="ECO:0000256" key="3">
    <source>
        <dbReference type="ARBA" id="ARBA00022777"/>
    </source>
</evidence>
<evidence type="ECO:0000313" key="7">
    <source>
        <dbReference type="Proteomes" id="UP000007812"/>
    </source>
</evidence>
<dbReference type="STRING" id="1006006.Mcup_0069"/>
<keyword evidence="7" id="KW-1185">Reference proteome</keyword>
<dbReference type="Pfam" id="PF04019">
    <property type="entry name" value="DUF359"/>
    <property type="match status" value="1"/>
</dbReference>
<dbReference type="eggNOG" id="arCOG04076">
    <property type="taxonomic scope" value="Archaea"/>
</dbReference>
<dbReference type="AlphaFoldDB" id="F4FXY1"/>
<dbReference type="PATRIC" id="fig|1006006.8.peg.69"/>
<keyword evidence="1" id="KW-0808">Transferase</keyword>